<dbReference type="AlphaFoldDB" id="A0A9N9IIX7"/>
<dbReference type="EMBL" id="CAJVQA010015510">
    <property type="protein sequence ID" value="CAG8737598.1"/>
    <property type="molecule type" value="Genomic_DNA"/>
</dbReference>
<gene>
    <name evidence="1" type="ORF">CPELLU_LOCUS13899</name>
</gene>
<evidence type="ECO:0000313" key="1">
    <source>
        <dbReference type="EMBL" id="CAG8737598.1"/>
    </source>
</evidence>
<reference evidence="1" key="1">
    <citation type="submission" date="2021-06" db="EMBL/GenBank/DDBJ databases">
        <authorList>
            <person name="Kallberg Y."/>
            <person name="Tangrot J."/>
            <person name="Rosling A."/>
        </authorList>
    </citation>
    <scope>NUCLEOTIDE SEQUENCE</scope>
    <source>
        <strain evidence="1">FL966</strain>
    </source>
</reference>
<keyword evidence="2" id="KW-1185">Reference proteome</keyword>
<accession>A0A9N9IIX7</accession>
<evidence type="ECO:0000313" key="2">
    <source>
        <dbReference type="Proteomes" id="UP000789759"/>
    </source>
</evidence>
<dbReference type="OrthoDB" id="2481442at2759"/>
<dbReference type="Proteomes" id="UP000789759">
    <property type="component" value="Unassembled WGS sequence"/>
</dbReference>
<proteinExistence type="predicted"/>
<comment type="caution">
    <text evidence="1">The sequence shown here is derived from an EMBL/GenBank/DDBJ whole genome shotgun (WGS) entry which is preliminary data.</text>
</comment>
<protein>
    <submittedName>
        <fullName evidence="1">9211_t:CDS:1</fullName>
    </submittedName>
</protein>
<organism evidence="1 2">
    <name type="scientific">Cetraspora pellucida</name>
    <dbReference type="NCBI Taxonomy" id="1433469"/>
    <lineage>
        <taxon>Eukaryota</taxon>
        <taxon>Fungi</taxon>
        <taxon>Fungi incertae sedis</taxon>
        <taxon>Mucoromycota</taxon>
        <taxon>Glomeromycotina</taxon>
        <taxon>Glomeromycetes</taxon>
        <taxon>Diversisporales</taxon>
        <taxon>Gigasporaceae</taxon>
        <taxon>Cetraspora</taxon>
    </lineage>
</organism>
<sequence>LSNMQISPIISTKCFEKISDTLLASSIVKQLVTQLPNSTILFPSFNTNPTSTTIIPHSQHVHTCVLCNIKNLPYILS</sequence>
<feature type="non-terminal residue" evidence="1">
    <location>
        <position position="1"/>
    </location>
</feature>
<name>A0A9N9IIX7_9GLOM</name>